<reference evidence="2" key="1">
    <citation type="submission" date="2012-12" db="EMBL/GenBank/DDBJ databases">
        <title>Identification and characterization of a phenylalanine ammonia-lyase gene family in Isatis indigotica Fort.</title>
        <authorList>
            <person name="Liu Q."/>
            <person name="Chen J."/>
            <person name="Zhou X."/>
            <person name="Di P."/>
            <person name="Xiao Y."/>
            <person name="Xuan H."/>
            <person name="Zhang L."/>
            <person name="Chen W."/>
        </authorList>
    </citation>
    <scope>NUCLEOTIDE SEQUENCE</scope>
    <source>
        <tissue evidence="2">Salivary gland</tissue>
    </source>
</reference>
<name>A0A0K8RHJ8_IXORI</name>
<keyword evidence="1" id="KW-0732">Signal</keyword>
<proteinExistence type="evidence at transcript level"/>
<dbReference type="AlphaFoldDB" id="A0A0K8RHJ8"/>
<evidence type="ECO:0000313" key="2">
    <source>
        <dbReference type="EMBL" id="JAA70343.1"/>
    </source>
</evidence>
<feature type="chain" id="PRO_5005517654" evidence="1">
    <location>
        <begin position="23"/>
        <end position="177"/>
    </location>
</feature>
<evidence type="ECO:0000256" key="1">
    <source>
        <dbReference type="SAM" id="SignalP"/>
    </source>
</evidence>
<sequence>MPPIVPLVLWTSTLFAASSLLAVTSNSTDPASSLLGVSSINNTKGASEKHPVYNACSIVPNGNYYSNPEAPNTTAERYLHEYCLVHHNNLHTSVFGMALKKNKCCRVCCNVTVYFPPYAYHYLHDQKAPYGFPCDENKICNEKQICTLKLNGTIKMNETIERNWKNFVNHTEWVSGP</sequence>
<dbReference type="EMBL" id="GADI01003465">
    <property type="protein sequence ID" value="JAA70343.1"/>
    <property type="molecule type" value="mRNA"/>
</dbReference>
<protein>
    <submittedName>
        <fullName evidence="2">Putative ixostatin</fullName>
    </submittedName>
</protein>
<accession>A0A0K8RHJ8</accession>
<feature type="signal peptide" evidence="1">
    <location>
        <begin position="1"/>
        <end position="22"/>
    </location>
</feature>
<organism evidence="2">
    <name type="scientific">Ixodes ricinus</name>
    <name type="common">Common tick</name>
    <name type="synonym">Acarus ricinus</name>
    <dbReference type="NCBI Taxonomy" id="34613"/>
    <lineage>
        <taxon>Eukaryota</taxon>
        <taxon>Metazoa</taxon>
        <taxon>Ecdysozoa</taxon>
        <taxon>Arthropoda</taxon>
        <taxon>Chelicerata</taxon>
        <taxon>Arachnida</taxon>
        <taxon>Acari</taxon>
        <taxon>Parasitiformes</taxon>
        <taxon>Ixodida</taxon>
        <taxon>Ixodoidea</taxon>
        <taxon>Ixodidae</taxon>
        <taxon>Ixodinae</taxon>
        <taxon>Ixodes</taxon>
    </lineage>
</organism>